<evidence type="ECO:0000313" key="1">
    <source>
        <dbReference type="EMBL" id="KNZ70931.1"/>
    </source>
</evidence>
<dbReference type="RefSeq" id="WP_052216814.1">
    <property type="nucleotide sequence ID" value="NZ_LGTE01000002.1"/>
</dbReference>
<sequence>MIRLKIIYHCFGGSHSSVTAAAIHVGILPVDRIPTREQLEQVPYFDRQVNKDHGHLRLMGIDEYDNEIYIIGRRNTHKEFESIIMNLAELFEFADDIHLVNCMPYVNWKMVVGGYTSRRLKLVSIGRPIIVKGVQYSYLKIASLVQNVKVQIAAANKKNITRNL</sequence>
<organism evidence="1 2">
    <name type="scientific">Thermincola ferriacetica</name>
    <dbReference type="NCBI Taxonomy" id="281456"/>
    <lineage>
        <taxon>Bacteria</taxon>
        <taxon>Bacillati</taxon>
        <taxon>Bacillota</taxon>
        <taxon>Clostridia</taxon>
        <taxon>Eubacteriales</taxon>
        <taxon>Thermincolaceae</taxon>
        <taxon>Thermincola</taxon>
    </lineage>
</organism>
<accession>A0A0L6W653</accession>
<reference evidence="2" key="1">
    <citation type="submission" date="2015-07" db="EMBL/GenBank/DDBJ databases">
        <title>Complete Genome of Thermincola ferriacetica strain Z-0001T.</title>
        <authorList>
            <person name="Lusk B."/>
            <person name="Badalamenti J.P."/>
            <person name="Parameswaran P."/>
            <person name="Bond D.R."/>
            <person name="Torres C.I."/>
        </authorList>
    </citation>
    <scope>NUCLEOTIDE SEQUENCE [LARGE SCALE GENOMIC DNA]</scope>
    <source>
        <strain evidence="2">Z-0001</strain>
    </source>
</reference>
<name>A0A0L6W653_9FIRM</name>
<comment type="caution">
    <text evidence="1">The sequence shown here is derived from an EMBL/GenBank/DDBJ whole genome shotgun (WGS) entry which is preliminary data.</text>
</comment>
<protein>
    <recommendedName>
        <fullName evidence="3">DUF3189 family protein</fullName>
    </recommendedName>
</protein>
<proteinExistence type="predicted"/>
<dbReference type="Proteomes" id="UP000037175">
    <property type="component" value="Unassembled WGS sequence"/>
</dbReference>
<dbReference type="Pfam" id="PF11385">
    <property type="entry name" value="DUF3189"/>
    <property type="match status" value="1"/>
</dbReference>
<gene>
    <name evidence="1" type="ORF">Tfer_0613</name>
</gene>
<evidence type="ECO:0008006" key="3">
    <source>
        <dbReference type="Google" id="ProtNLM"/>
    </source>
</evidence>
<evidence type="ECO:0000313" key="2">
    <source>
        <dbReference type="Proteomes" id="UP000037175"/>
    </source>
</evidence>
<dbReference type="InterPro" id="IPR021525">
    <property type="entry name" value="DUF3189"/>
</dbReference>
<keyword evidence="2" id="KW-1185">Reference proteome</keyword>
<dbReference type="AlphaFoldDB" id="A0A0L6W653"/>
<dbReference type="EMBL" id="LGTE01000002">
    <property type="protein sequence ID" value="KNZ70931.1"/>
    <property type="molecule type" value="Genomic_DNA"/>
</dbReference>